<keyword evidence="12 17" id="KW-0129">CBS domain</keyword>
<dbReference type="GO" id="GO:0005886">
    <property type="term" value="C:plasma membrane"/>
    <property type="evidence" value="ECO:0007669"/>
    <property type="project" value="UniProtKB-SubCell"/>
</dbReference>
<dbReference type="InterPro" id="IPR046342">
    <property type="entry name" value="CBS_dom_sf"/>
</dbReference>
<feature type="binding site" evidence="16">
    <location>
        <position position="61"/>
    </location>
    <ligand>
        <name>Zn(2+)</name>
        <dbReference type="ChEBI" id="CHEBI:29105"/>
        <note>catalytic</note>
    </ligand>
</feature>
<keyword evidence="6 14" id="KW-0479">Metal-binding</keyword>
<dbReference type="KEGG" id="hbs:IPV69_22995"/>
<evidence type="ECO:0000256" key="11">
    <source>
        <dbReference type="ARBA" id="ARBA00023049"/>
    </source>
</evidence>
<evidence type="ECO:0000259" key="18">
    <source>
        <dbReference type="PROSITE" id="PS51371"/>
    </source>
</evidence>
<feature type="domain" description="CBS" evidence="18">
    <location>
        <begin position="319"/>
        <end position="382"/>
    </location>
</feature>
<dbReference type="SUPFAM" id="SSF54631">
    <property type="entry name" value="CBS-domain pair"/>
    <property type="match status" value="1"/>
</dbReference>
<protein>
    <recommendedName>
        <fullName evidence="14">Zinc metalloprotease</fullName>
    </recommendedName>
</protein>
<evidence type="ECO:0000256" key="7">
    <source>
        <dbReference type="ARBA" id="ARBA00022737"/>
    </source>
</evidence>
<evidence type="ECO:0000256" key="8">
    <source>
        <dbReference type="ARBA" id="ARBA00022801"/>
    </source>
</evidence>
<name>A0A7M2WU54_9BACT</name>
<keyword evidence="13 14" id="KW-0472">Membrane</keyword>
<evidence type="ECO:0000256" key="6">
    <source>
        <dbReference type="ARBA" id="ARBA00022723"/>
    </source>
</evidence>
<comment type="cofactor">
    <cofactor evidence="14 16">
        <name>Zn(2+)</name>
        <dbReference type="ChEBI" id="CHEBI:29105"/>
    </cofactor>
    <text evidence="14 16">Binds 1 zinc ion per subunit.</text>
</comment>
<feature type="transmembrane region" description="Helical" evidence="14">
    <location>
        <begin position="195"/>
        <end position="214"/>
    </location>
</feature>
<keyword evidence="9 14" id="KW-0862">Zinc</keyword>
<dbReference type="Proteomes" id="UP000593765">
    <property type="component" value="Chromosome"/>
</dbReference>
<dbReference type="InterPro" id="IPR016483">
    <property type="entry name" value="UCP006404_Pept_M50_CBS"/>
</dbReference>
<keyword evidence="20" id="KW-1185">Reference proteome</keyword>
<dbReference type="Pfam" id="PF02163">
    <property type="entry name" value="Peptidase_M50"/>
    <property type="match status" value="1"/>
</dbReference>
<organism evidence="19 20">
    <name type="scientific">Humisphaera borealis</name>
    <dbReference type="NCBI Taxonomy" id="2807512"/>
    <lineage>
        <taxon>Bacteria</taxon>
        <taxon>Pseudomonadati</taxon>
        <taxon>Planctomycetota</taxon>
        <taxon>Phycisphaerae</taxon>
        <taxon>Tepidisphaerales</taxon>
        <taxon>Tepidisphaeraceae</taxon>
        <taxon>Humisphaera</taxon>
    </lineage>
</organism>
<feature type="domain" description="CBS" evidence="18">
    <location>
        <begin position="255"/>
        <end position="313"/>
    </location>
</feature>
<keyword evidence="5 14" id="KW-0812">Transmembrane</keyword>
<dbReference type="CDD" id="cd02205">
    <property type="entry name" value="CBS_pair_SF"/>
    <property type="match status" value="1"/>
</dbReference>
<evidence type="ECO:0000256" key="15">
    <source>
        <dbReference type="PIRSR" id="PIRSR006404-1"/>
    </source>
</evidence>
<dbReference type="PANTHER" id="PTHR39188">
    <property type="entry name" value="MEMBRANE-ASSOCIATED ZINC METALLOPROTEASE M50B"/>
    <property type="match status" value="1"/>
</dbReference>
<evidence type="ECO:0000256" key="2">
    <source>
        <dbReference type="ARBA" id="ARBA00007931"/>
    </source>
</evidence>
<feature type="transmembrane region" description="Helical" evidence="14">
    <location>
        <begin position="220"/>
        <end position="240"/>
    </location>
</feature>
<dbReference type="EMBL" id="CP063458">
    <property type="protein sequence ID" value="QOV89057.1"/>
    <property type="molecule type" value="Genomic_DNA"/>
</dbReference>
<keyword evidence="3" id="KW-1003">Cell membrane</keyword>
<feature type="binding site" evidence="16">
    <location>
        <position position="177"/>
    </location>
    <ligand>
        <name>Zn(2+)</name>
        <dbReference type="ChEBI" id="CHEBI:29105"/>
        <note>catalytic</note>
    </ligand>
</feature>
<dbReference type="InterPro" id="IPR000644">
    <property type="entry name" value="CBS_dom"/>
</dbReference>
<keyword evidence="10 14" id="KW-1133">Transmembrane helix</keyword>
<comment type="subcellular location">
    <subcellularLocation>
        <location evidence="1">Cell membrane</location>
        <topology evidence="1">Multi-pass membrane protein</topology>
    </subcellularLocation>
</comment>
<dbReference type="GO" id="GO:0046872">
    <property type="term" value="F:metal ion binding"/>
    <property type="evidence" value="ECO:0007669"/>
    <property type="project" value="UniProtKB-UniRule"/>
</dbReference>
<dbReference type="GO" id="GO:0008237">
    <property type="term" value="F:metallopeptidase activity"/>
    <property type="evidence" value="ECO:0007669"/>
    <property type="project" value="UniProtKB-UniRule"/>
</dbReference>
<comment type="caution">
    <text evidence="14">Lacks conserved residue(s) required for the propagation of feature annotation.</text>
</comment>
<evidence type="ECO:0000256" key="13">
    <source>
        <dbReference type="ARBA" id="ARBA00023136"/>
    </source>
</evidence>
<accession>A0A7M2WU54</accession>
<evidence type="ECO:0000313" key="19">
    <source>
        <dbReference type="EMBL" id="QOV89057.1"/>
    </source>
</evidence>
<dbReference type="PANTHER" id="PTHR39188:SF3">
    <property type="entry name" value="STAGE IV SPORULATION PROTEIN FB"/>
    <property type="match status" value="1"/>
</dbReference>
<comment type="similarity">
    <text evidence="2 14">Belongs to the peptidase M50B family.</text>
</comment>
<keyword evidence="7" id="KW-0677">Repeat</keyword>
<dbReference type="CDD" id="cd06164">
    <property type="entry name" value="S2P-M50_SpoIVFB_CBS"/>
    <property type="match status" value="1"/>
</dbReference>
<evidence type="ECO:0000256" key="4">
    <source>
        <dbReference type="ARBA" id="ARBA00022670"/>
    </source>
</evidence>
<dbReference type="GO" id="GO:0006508">
    <property type="term" value="P:proteolysis"/>
    <property type="evidence" value="ECO:0007669"/>
    <property type="project" value="UniProtKB-KW"/>
</dbReference>
<dbReference type="Pfam" id="PF00571">
    <property type="entry name" value="CBS"/>
    <property type="match status" value="2"/>
</dbReference>
<gene>
    <name evidence="19" type="ORF">IPV69_22995</name>
</gene>
<evidence type="ECO:0000256" key="12">
    <source>
        <dbReference type="ARBA" id="ARBA00023122"/>
    </source>
</evidence>
<keyword evidence="11 14" id="KW-0482">Metalloprotease</keyword>
<reference evidence="19 20" key="1">
    <citation type="submission" date="2020-10" db="EMBL/GenBank/DDBJ databases">
        <title>Wide distribution of Phycisphaera-like planctomycetes from WD2101 soil group in peatlands and genome analysis of the first cultivated representative.</title>
        <authorList>
            <person name="Dedysh S.N."/>
            <person name="Beletsky A.V."/>
            <person name="Ivanova A."/>
            <person name="Kulichevskaya I.S."/>
            <person name="Suzina N.E."/>
            <person name="Philippov D.A."/>
            <person name="Rakitin A.L."/>
            <person name="Mardanov A.V."/>
            <person name="Ravin N.V."/>
        </authorList>
    </citation>
    <scope>NUCLEOTIDE SEQUENCE [LARGE SCALE GENOMIC DNA]</scope>
    <source>
        <strain evidence="19 20">M1803</strain>
    </source>
</reference>
<evidence type="ECO:0000256" key="17">
    <source>
        <dbReference type="PROSITE-ProRule" id="PRU00703"/>
    </source>
</evidence>
<evidence type="ECO:0000256" key="14">
    <source>
        <dbReference type="PIRNR" id="PIRNR006404"/>
    </source>
</evidence>
<dbReference type="InterPro" id="IPR008915">
    <property type="entry name" value="Peptidase_M50"/>
</dbReference>
<evidence type="ECO:0000256" key="10">
    <source>
        <dbReference type="ARBA" id="ARBA00022989"/>
    </source>
</evidence>
<evidence type="ECO:0000256" key="1">
    <source>
        <dbReference type="ARBA" id="ARBA00004651"/>
    </source>
</evidence>
<sequence>MSGAFRIARFFGIDLRVHWSFFFIVLLVGMQGASHGAMGILFTVTLVALLFLCVTLHEFGHALVAQRFGIPVREIVLLPIGGVAVMGRMPEKPRQELLIAIAGPLVNVAILAVLVPVWFVLGGFETSAAVGQILESTRGIRIDASSLRAAAFAMLGFVIGANVMLIAFNMIPAFPLDGGRVFRSILAMRMPHAKATRIAATVGQAAAIVLALVGLSTGQWMLAVIAFFIFMGAGAESAAAQTGTVLATRRVGDAYNKTAITLTLEHRMSHVIEHIMTSYQPDFAVLNRGRLAGVITREDVLKWLAETPSLYDVYVTEAMREEQAVVRVQATMTLDEVTKVMEERQTRVVAVFEGEMYLGLVSAEDIAEAQAVLTFLNRRLAEGAPPPRTAWPMPMREAPRV</sequence>
<feature type="binding site" evidence="16">
    <location>
        <position position="57"/>
    </location>
    <ligand>
        <name>Zn(2+)</name>
        <dbReference type="ChEBI" id="CHEBI:29105"/>
        <note>catalytic</note>
    </ligand>
</feature>
<keyword evidence="4 14" id="KW-0645">Protease</keyword>
<dbReference type="PROSITE" id="PS51371">
    <property type="entry name" value="CBS"/>
    <property type="match status" value="2"/>
</dbReference>
<dbReference type="PIRSF" id="PIRSF006404">
    <property type="entry name" value="UCP006404_Pept_M50_CBS"/>
    <property type="match status" value="1"/>
</dbReference>
<evidence type="ECO:0000313" key="20">
    <source>
        <dbReference type="Proteomes" id="UP000593765"/>
    </source>
</evidence>
<proteinExistence type="inferred from homology"/>
<evidence type="ECO:0000256" key="16">
    <source>
        <dbReference type="PIRSR" id="PIRSR006404-2"/>
    </source>
</evidence>
<feature type="transmembrane region" description="Helical" evidence="14">
    <location>
        <begin position="149"/>
        <end position="174"/>
    </location>
</feature>
<evidence type="ECO:0000256" key="5">
    <source>
        <dbReference type="ARBA" id="ARBA00022692"/>
    </source>
</evidence>
<evidence type="ECO:0000256" key="9">
    <source>
        <dbReference type="ARBA" id="ARBA00022833"/>
    </source>
</evidence>
<feature type="active site" evidence="15">
    <location>
        <position position="58"/>
    </location>
</feature>
<feature type="transmembrane region" description="Helical" evidence="14">
    <location>
        <begin position="97"/>
        <end position="121"/>
    </location>
</feature>
<dbReference type="RefSeq" id="WP_206292072.1">
    <property type="nucleotide sequence ID" value="NZ_CP063458.1"/>
</dbReference>
<dbReference type="Gene3D" id="3.10.580.10">
    <property type="entry name" value="CBS-domain"/>
    <property type="match status" value="1"/>
</dbReference>
<dbReference type="AlphaFoldDB" id="A0A7M2WU54"/>
<evidence type="ECO:0000256" key="3">
    <source>
        <dbReference type="ARBA" id="ARBA00022475"/>
    </source>
</evidence>
<keyword evidence="8 14" id="KW-0378">Hydrolase</keyword>